<feature type="transmembrane region" description="Helical" evidence="2">
    <location>
        <begin position="387"/>
        <end position="414"/>
    </location>
</feature>
<reference evidence="3" key="1">
    <citation type="submission" date="2021-02" db="EMBL/GenBank/DDBJ databases">
        <authorList>
            <person name="Dougan E. K."/>
            <person name="Rhodes N."/>
            <person name="Thang M."/>
            <person name="Chan C."/>
        </authorList>
    </citation>
    <scope>NUCLEOTIDE SEQUENCE</scope>
</reference>
<evidence type="ECO:0000313" key="3">
    <source>
        <dbReference type="EMBL" id="CAE7242525.1"/>
    </source>
</evidence>
<proteinExistence type="predicted"/>
<feature type="transmembrane region" description="Helical" evidence="2">
    <location>
        <begin position="89"/>
        <end position="110"/>
    </location>
</feature>
<feature type="transmembrane region" description="Helical" evidence="2">
    <location>
        <begin position="157"/>
        <end position="178"/>
    </location>
</feature>
<evidence type="ECO:0000256" key="1">
    <source>
        <dbReference type="SAM" id="MobiDB-lite"/>
    </source>
</evidence>
<dbReference type="Proteomes" id="UP000604046">
    <property type="component" value="Unassembled WGS sequence"/>
</dbReference>
<feature type="compositionally biased region" description="Low complexity" evidence="1">
    <location>
        <begin position="282"/>
        <end position="294"/>
    </location>
</feature>
<dbReference type="EMBL" id="CAJNDS010000979">
    <property type="protein sequence ID" value="CAE7242525.1"/>
    <property type="molecule type" value="Genomic_DNA"/>
</dbReference>
<keyword evidence="4" id="KW-1185">Reference proteome</keyword>
<dbReference type="AlphaFoldDB" id="A0A812L8I6"/>
<feature type="region of interest" description="Disordered" evidence="1">
    <location>
        <begin position="277"/>
        <end position="297"/>
    </location>
</feature>
<protein>
    <submittedName>
        <fullName evidence="3">Uncharacterized protein</fullName>
    </submittedName>
</protein>
<organism evidence="3 4">
    <name type="scientific">Symbiodinium natans</name>
    <dbReference type="NCBI Taxonomy" id="878477"/>
    <lineage>
        <taxon>Eukaryota</taxon>
        <taxon>Sar</taxon>
        <taxon>Alveolata</taxon>
        <taxon>Dinophyceae</taxon>
        <taxon>Suessiales</taxon>
        <taxon>Symbiodiniaceae</taxon>
        <taxon>Symbiodinium</taxon>
    </lineage>
</organism>
<gene>
    <name evidence="3" type="ORF">SNAT2548_LOCUS11142</name>
</gene>
<keyword evidence="2" id="KW-0812">Transmembrane</keyword>
<evidence type="ECO:0000256" key="2">
    <source>
        <dbReference type="SAM" id="Phobius"/>
    </source>
</evidence>
<feature type="transmembrane region" description="Helical" evidence="2">
    <location>
        <begin position="315"/>
        <end position="339"/>
    </location>
</feature>
<feature type="transmembrane region" description="Helical" evidence="2">
    <location>
        <begin position="454"/>
        <end position="477"/>
    </location>
</feature>
<keyword evidence="2" id="KW-0472">Membrane</keyword>
<feature type="transmembrane region" description="Helical" evidence="2">
    <location>
        <begin position="241"/>
        <end position="258"/>
    </location>
</feature>
<evidence type="ECO:0000313" key="4">
    <source>
        <dbReference type="Proteomes" id="UP000604046"/>
    </source>
</evidence>
<name>A0A812L8I6_9DINO</name>
<sequence length="513" mass="57039">MLHGSSAVRHALGLQRTQVLPDLTKIPPDLYRQAWAMLTKVPEGFHIDSKKEIARWFFGALGIVLACTFLGKLWDLLLPPNKGQRIPRWVVTMVVSSYILMFPGIIYPVITVDVHVTDPKSGLTLPAFATFMNYPGDVLNESMWGIIKLLFPGPASFLVGFYGLVVPAIKFVLFAKILKLKEFSKRTAETTASLRYNVSWLRFVSKWDSPKLFAYVVLLELFGMVSHEPEVHSRPILNKGFALYLVFSIGTLLASVAIPDDVRSLIPGSTIDDLQEVDETSETTPAADAAAVTPKPEKKEATTPTFFWLFGERHMLPVTLGLLLVFLIALSLALCMNLFSMTYKPKYWLMGPYEESFKALGVPETGGASGMGRIMGKALTRLESLDVSAVMCTLLIVIFTLGFTCLDMFALTIASYHVSRSVDQEKDVKKERWARALKFVKFAHLYQFLSMLDVFIVGSVVSMITTLASLAGAGFYLSFDRGMIFVFLAEGIHIMTHVAVSNFINEKCEQPAT</sequence>
<feature type="transmembrane region" description="Helical" evidence="2">
    <location>
        <begin position="56"/>
        <end position="77"/>
    </location>
</feature>
<comment type="caution">
    <text evidence="3">The sequence shown here is derived from an EMBL/GenBank/DDBJ whole genome shotgun (WGS) entry which is preliminary data.</text>
</comment>
<keyword evidence="2" id="KW-1133">Transmembrane helix</keyword>
<accession>A0A812L8I6</accession>